<dbReference type="OrthoDB" id="3628931at2"/>
<reference evidence="3 4" key="1">
    <citation type="submission" date="2017-02" db="EMBL/GenBank/DDBJ databases">
        <authorList>
            <person name="Peterson S.W."/>
        </authorList>
    </citation>
    <scope>NUCLEOTIDE SEQUENCE [LARGE SCALE GENOMIC DNA]</scope>
    <source>
        <strain evidence="3 4">VKM Ac-2059</strain>
    </source>
</reference>
<organism evidence="3 4">
    <name type="scientific">Okibacterium fritillariae</name>
    <dbReference type="NCBI Taxonomy" id="123320"/>
    <lineage>
        <taxon>Bacteria</taxon>
        <taxon>Bacillati</taxon>
        <taxon>Actinomycetota</taxon>
        <taxon>Actinomycetes</taxon>
        <taxon>Micrococcales</taxon>
        <taxon>Microbacteriaceae</taxon>
        <taxon>Okibacterium</taxon>
    </lineage>
</organism>
<evidence type="ECO:0000256" key="1">
    <source>
        <dbReference type="SAM" id="SignalP"/>
    </source>
</evidence>
<dbReference type="Proteomes" id="UP000190857">
    <property type="component" value="Unassembled WGS sequence"/>
</dbReference>
<dbReference type="STRING" id="123320.SAMN06309945_1193"/>
<keyword evidence="1" id="KW-0732">Signal</keyword>
<dbReference type="Pfam" id="PF13845">
    <property type="entry name" value="Septum_form"/>
    <property type="match status" value="1"/>
</dbReference>
<evidence type="ECO:0000313" key="3">
    <source>
        <dbReference type="EMBL" id="SKC46107.1"/>
    </source>
</evidence>
<protein>
    <submittedName>
        <fullName evidence="3">Septum formation</fullName>
    </submittedName>
</protein>
<accession>A0A1T5J3J7</accession>
<dbReference type="RefSeq" id="WP_079727276.1">
    <property type="nucleotide sequence ID" value="NZ_FUZP01000001.1"/>
</dbReference>
<dbReference type="EMBL" id="FUZP01000001">
    <property type="protein sequence ID" value="SKC46107.1"/>
    <property type="molecule type" value="Genomic_DNA"/>
</dbReference>
<keyword evidence="4" id="KW-1185">Reference proteome</keyword>
<evidence type="ECO:0000259" key="2">
    <source>
        <dbReference type="Pfam" id="PF13845"/>
    </source>
</evidence>
<sequence length="171" mass="18181">MPAPSRLSRRLLAVGAATALAASLSGCSLINSIIDKPVTRDAETEEVVEAGTSSVFSIKVGDCINDDSTSEEVFEVEAVPCAEPHDLEAFYEFSLDGSEYPGDDEVSQQADTGCYDQFTTFVGLSYEDSTLDYAPYTPTEASWTEDGDRLVSCMIGDPEGRTTGSLAGVAH</sequence>
<name>A0A1T5J3J7_9MICO</name>
<dbReference type="InterPro" id="IPR026004">
    <property type="entry name" value="Septum_form"/>
</dbReference>
<feature type="chain" id="PRO_5010518577" evidence="1">
    <location>
        <begin position="22"/>
        <end position="171"/>
    </location>
</feature>
<dbReference type="PROSITE" id="PS51257">
    <property type="entry name" value="PROKAR_LIPOPROTEIN"/>
    <property type="match status" value="1"/>
</dbReference>
<dbReference type="AlphaFoldDB" id="A0A1T5J3J7"/>
<feature type="domain" description="Septum formation-related" evidence="2">
    <location>
        <begin position="54"/>
        <end position="153"/>
    </location>
</feature>
<feature type="signal peptide" evidence="1">
    <location>
        <begin position="1"/>
        <end position="21"/>
    </location>
</feature>
<proteinExistence type="predicted"/>
<evidence type="ECO:0000313" key="4">
    <source>
        <dbReference type="Proteomes" id="UP000190857"/>
    </source>
</evidence>
<gene>
    <name evidence="3" type="ORF">SAMN06309945_1193</name>
</gene>